<keyword evidence="1" id="KW-0175">Coiled coil</keyword>
<organism evidence="4 5">
    <name type="scientific">Noviherbaspirillum sedimenti</name>
    <dbReference type="NCBI Taxonomy" id="2320865"/>
    <lineage>
        <taxon>Bacteria</taxon>
        <taxon>Pseudomonadati</taxon>
        <taxon>Pseudomonadota</taxon>
        <taxon>Betaproteobacteria</taxon>
        <taxon>Burkholderiales</taxon>
        <taxon>Oxalobacteraceae</taxon>
        <taxon>Noviherbaspirillum</taxon>
    </lineage>
</organism>
<sequence length="182" mass="19419">MKKILAGFLFGATSLGLVSIAIGATDEARATYQAEKESASANYKMAREKCNALSGNPKDVCVEEAKAAEKKSKANAEAKYKNTDKERMKARKVAADADYAVAKEKCDAKTGNEKDVCIKEAKAAQTKAKSEAEMSKEVRESKSEAAAETREANYKVALEKCDALSGPAKDACVASAESKYGK</sequence>
<name>A0A3A3G7D4_9BURK</name>
<evidence type="ECO:0000256" key="2">
    <source>
        <dbReference type="SAM" id="MobiDB-lite"/>
    </source>
</evidence>
<gene>
    <name evidence="4" type="ORF">D3878_21635</name>
</gene>
<evidence type="ECO:0008006" key="6">
    <source>
        <dbReference type="Google" id="ProtNLM"/>
    </source>
</evidence>
<protein>
    <recommendedName>
        <fullName evidence="6">Cell envelope biogenesis protein TolA</fullName>
    </recommendedName>
</protein>
<feature type="coiled-coil region" evidence="1">
    <location>
        <begin position="29"/>
        <end position="93"/>
    </location>
</feature>
<evidence type="ECO:0000256" key="3">
    <source>
        <dbReference type="SAM" id="SignalP"/>
    </source>
</evidence>
<comment type="caution">
    <text evidence="4">The sequence shown here is derived from an EMBL/GenBank/DDBJ whole genome shotgun (WGS) entry which is preliminary data.</text>
</comment>
<feature type="chain" id="PRO_5017212423" description="Cell envelope biogenesis protein TolA" evidence="3">
    <location>
        <begin position="24"/>
        <end position="182"/>
    </location>
</feature>
<feature type="signal peptide" evidence="3">
    <location>
        <begin position="1"/>
        <end position="23"/>
    </location>
</feature>
<evidence type="ECO:0000313" key="4">
    <source>
        <dbReference type="EMBL" id="RJG03871.1"/>
    </source>
</evidence>
<keyword evidence="3" id="KW-0732">Signal</keyword>
<evidence type="ECO:0000256" key="1">
    <source>
        <dbReference type="SAM" id="Coils"/>
    </source>
</evidence>
<dbReference type="OrthoDB" id="5769605at2"/>
<accession>A0A3A3G7D4</accession>
<dbReference type="Proteomes" id="UP000266327">
    <property type="component" value="Unassembled WGS sequence"/>
</dbReference>
<dbReference type="RefSeq" id="WP_119787356.1">
    <property type="nucleotide sequence ID" value="NZ_QYUQ01000002.1"/>
</dbReference>
<reference evidence="5" key="1">
    <citation type="submission" date="2018-09" db="EMBL/GenBank/DDBJ databases">
        <authorList>
            <person name="Zhu H."/>
        </authorList>
    </citation>
    <scope>NUCLEOTIDE SEQUENCE [LARGE SCALE GENOMIC DNA]</scope>
    <source>
        <strain evidence="5">K1S02-23</strain>
    </source>
</reference>
<keyword evidence="5" id="KW-1185">Reference proteome</keyword>
<dbReference type="AlphaFoldDB" id="A0A3A3G7D4"/>
<feature type="region of interest" description="Disordered" evidence="2">
    <location>
        <begin position="127"/>
        <end position="149"/>
    </location>
</feature>
<dbReference type="EMBL" id="QYUQ01000002">
    <property type="protein sequence ID" value="RJG03871.1"/>
    <property type="molecule type" value="Genomic_DNA"/>
</dbReference>
<evidence type="ECO:0000313" key="5">
    <source>
        <dbReference type="Proteomes" id="UP000266327"/>
    </source>
</evidence>
<proteinExistence type="predicted"/>